<accession>A0A6N7KIF5</accession>
<name>A0A6N7KIF5_9ACTN</name>
<keyword evidence="3" id="KW-1185">Reference proteome</keyword>
<dbReference type="Proteomes" id="UP000450000">
    <property type="component" value="Unassembled WGS sequence"/>
</dbReference>
<evidence type="ECO:0000256" key="1">
    <source>
        <dbReference type="SAM" id="MobiDB-lite"/>
    </source>
</evidence>
<feature type="region of interest" description="Disordered" evidence="1">
    <location>
        <begin position="24"/>
        <end position="46"/>
    </location>
</feature>
<dbReference type="InterPro" id="IPR045701">
    <property type="entry name" value="DUF6059"/>
</dbReference>
<proteinExistence type="predicted"/>
<comment type="caution">
    <text evidence="2">The sequence shown here is derived from an EMBL/GenBank/DDBJ whole genome shotgun (WGS) entry which is preliminary data.</text>
</comment>
<gene>
    <name evidence="2" type="ORF">F7Q99_02995</name>
</gene>
<organism evidence="2 3">
    <name type="scientific">Streptomyces kaniharaensis</name>
    <dbReference type="NCBI Taxonomy" id="212423"/>
    <lineage>
        <taxon>Bacteria</taxon>
        <taxon>Bacillati</taxon>
        <taxon>Actinomycetota</taxon>
        <taxon>Actinomycetes</taxon>
        <taxon>Kitasatosporales</taxon>
        <taxon>Streptomycetaceae</taxon>
        <taxon>Streptomyces</taxon>
    </lineage>
</organism>
<protein>
    <submittedName>
        <fullName evidence="2">Uncharacterized protein</fullName>
    </submittedName>
</protein>
<sequence>MLGRLLRGLAVLGQSAGFVVPVVEPPRRGPAPGHPERLRPDVPLSPVERELRRQLRGVGGWTEAP</sequence>
<evidence type="ECO:0000313" key="3">
    <source>
        <dbReference type="Proteomes" id="UP000450000"/>
    </source>
</evidence>
<dbReference type="Pfam" id="PF19534">
    <property type="entry name" value="DUF6059"/>
    <property type="match status" value="1"/>
</dbReference>
<dbReference type="AlphaFoldDB" id="A0A6N7KIF5"/>
<dbReference type="EMBL" id="WBOF01000001">
    <property type="protein sequence ID" value="MQS11280.1"/>
    <property type="molecule type" value="Genomic_DNA"/>
</dbReference>
<dbReference type="OrthoDB" id="3402695at2"/>
<reference evidence="2 3" key="1">
    <citation type="submission" date="2019-09" db="EMBL/GenBank/DDBJ databases">
        <title>Genome Sequences of Streptomyces kaniharaensis ATCC 21070.</title>
        <authorList>
            <person name="Zhu W."/>
            <person name="De Crecy-Lagard V."/>
            <person name="Richards N.G."/>
        </authorList>
    </citation>
    <scope>NUCLEOTIDE SEQUENCE [LARGE SCALE GENOMIC DNA]</scope>
    <source>
        <strain evidence="2 3">SF-557</strain>
    </source>
</reference>
<evidence type="ECO:0000313" key="2">
    <source>
        <dbReference type="EMBL" id="MQS11280.1"/>
    </source>
</evidence>